<dbReference type="Proteomes" id="UP000320404">
    <property type="component" value="Unassembled WGS sequence"/>
</dbReference>
<dbReference type="GO" id="GO:0032259">
    <property type="term" value="P:methylation"/>
    <property type="evidence" value="ECO:0007669"/>
    <property type="project" value="UniProtKB-KW"/>
</dbReference>
<keyword evidence="3" id="KW-1133">Transmembrane helix</keyword>
<dbReference type="InterPro" id="IPR029028">
    <property type="entry name" value="Alpha/beta_knot_MTases"/>
</dbReference>
<proteinExistence type="predicted"/>
<gene>
    <name evidence="5" type="ORF">EVA69_03230</name>
</gene>
<keyword evidence="1 5" id="KW-0489">Methyltransferase</keyword>
<dbReference type="InterPro" id="IPR029026">
    <property type="entry name" value="tRNA_m1G_MTases_N"/>
</dbReference>
<dbReference type="InterPro" id="IPR004441">
    <property type="entry name" value="rRNA_MeTrfase_TrmH"/>
</dbReference>
<dbReference type="GO" id="GO:0005829">
    <property type="term" value="C:cytosol"/>
    <property type="evidence" value="ECO:0007669"/>
    <property type="project" value="TreeGrafter"/>
</dbReference>
<dbReference type="PANTHER" id="PTHR46429:SF1">
    <property type="entry name" value="23S RRNA (GUANOSINE-2'-O-)-METHYLTRANSFERASE RLMB"/>
    <property type="match status" value="1"/>
</dbReference>
<name>A0A520S1C0_9GAMM</name>
<evidence type="ECO:0000313" key="5">
    <source>
        <dbReference type="EMBL" id="RZO76259.1"/>
    </source>
</evidence>
<dbReference type="Gene3D" id="3.40.1280.10">
    <property type="match status" value="1"/>
</dbReference>
<dbReference type="InterPro" id="IPR001537">
    <property type="entry name" value="SpoU_MeTrfase"/>
</dbReference>
<accession>A0A520S1C0</accession>
<dbReference type="SUPFAM" id="SSF75217">
    <property type="entry name" value="alpha/beta knot"/>
    <property type="match status" value="1"/>
</dbReference>
<dbReference type="GO" id="GO:0008173">
    <property type="term" value="F:RNA methyltransferase activity"/>
    <property type="evidence" value="ECO:0007669"/>
    <property type="project" value="InterPro"/>
</dbReference>
<dbReference type="CDD" id="cd18103">
    <property type="entry name" value="SpoU-like_RlmB"/>
    <property type="match status" value="1"/>
</dbReference>
<dbReference type="GO" id="GO:0003723">
    <property type="term" value="F:RNA binding"/>
    <property type="evidence" value="ECO:0007669"/>
    <property type="project" value="InterPro"/>
</dbReference>
<evidence type="ECO:0000313" key="6">
    <source>
        <dbReference type="Proteomes" id="UP000320404"/>
    </source>
</evidence>
<keyword evidence="2 5" id="KW-0808">Transferase</keyword>
<dbReference type="Pfam" id="PF00588">
    <property type="entry name" value="SpoU_methylase"/>
    <property type="match status" value="1"/>
</dbReference>
<keyword evidence="3" id="KW-0472">Membrane</keyword>
<dbReference type="EMBL" id="SHAH01000035">
    <property type="protein sequence ID" value="RZO76259.1"/>
    <property type="molecule type" value="Genomic_DNA"/>
</dbReference>
<feature type="non-terminal residue" evidence="5">
    <location>
        <position position="1"/>
    </location>
</feature>
<feature type="transmembrane region" description="Helical" evidence="3">
    <location>
        <begin position="72"/>
        <end position="96"/>
    </location>
</feature>
<feature type="domain" description="tRNA/rRNA methyltransferase SpoU type" evidence="4">
    <location>
        <begin position="1"/>
        <end position="96"/>
    </location>
</feature>
<evidence type="ECO:0000256" key="3">
    <source>
        <dbReference type="SAM" id="Phobius"/>
    </source>
</evidence>
<reference evidence="5 6" key="1">
    <citation type="submission" date="2019-02" db="EMBL/GenBank/DDBJ databases">
        <title>Prokaryotic population dynamics and viral predation in marine succession experiment using metagenomics: the confinement effect.</title>
        <authorList>
            <person name="Haro-Moreno J.M."/>
            <person name="Rodriguez-Valera F."/>
            <person name="Lopez-Perez M."/>
        </authorList>
    </citation>
    <scope>NUCLEOTIDE SEQUENCE [LARGE SCALE GENOMIC DNA]</scope>
    <source>
        <strain evidence="5">MED-G158</strain>
    </source>
</reference>
<dbReference type="AlphaFoldDB" id="A0A520S1C0"/>
<protein>
    <submittedName>
        <fullName evidence="5">23S rRNA (Guanosine(2251)-2'-O)-methyltransferase RlmB</fullName>
    </submittedName>
</protein>
<evidence type="ECO:0000259" key="4">
    <source>
        <dbReference type="Pfam" id="PF00588"/>
    </source>
</evidence>
<sequence length="104" mass="11075">VASGAADTVKLFAVTNLARALAQLQEQGLWLVGTDDEATHSLYEQDLQGPMALVMGSEGQGLRRLTKEKCDFLVSIPMAGAVSSLNVSVATGVALFEAVRQRRQ</sequence>
<keyword evidence="3" id="KW-0812">Transmembrane</keyword>
<organism evidence="5 6">
    <name type="scientific">OM182 bacterium</name>
    <dbReference type="NCBI Taxonomy" id="2510334"/>
    <lineage>
        <taxon>Bacteria</taxon>
        <taxon>Pseudomonadati</taxon>
        <taxon>Pseudomonadota</taxon>
        <taxon>Gammaproteobacteria</taxon>
        <taxon>OMG group</taxon>
        <taxon>OM182 clade</taxon>
    </lineage>
</organism>
<dbReference type="GO" id="GO:0006396">
    <property type="term" value="P:RNA processing"/>
    <property type="evidence" value="ECO:0007669"/>
    <property type="project" value="InterPro"/>
</dbReference>
<dbReference type="PANTHER" id="PTHR46429">
    <property type="entry name" value="23S RRNA (GUANOSINE-2'-O-)-METHYLTRANSFERASE RLMB"/>
    <property type="match status" value="1"/>
</dbReference>
<evidence type="ECO:0000256" key="1">
    <source>
        <dbReference type="ARBA" id="ARBA00022603"/>
    </source>
</evidence>
<evidence type="ECO:0000256" key="2">
    <source>
        <dbReference type="ARBA" id="ARBA00022679"/>
    </source>
</evidence>
<comment type="caution">
    <text evidence="5">The sequence shown here is derived from an EMBL/GenBank/DDBJ whole genome shotgun (WGS) entry which is preliminary data.</text>
</comment>